<feature type="chain" id="PRO_5039387994" evidence="1">
    <location>
        <begin position="41"/>
        <end position="88"/>
    </location>
</feature>
<evidence type="ECO:0000313" key="2">
    <source>
        <dbReference type="EMBL" id="AKS33103.1"/>
    </source>
</evidence>
<sequence>MYSQMRISRIVKARFKIVSGVVGLAAVVAMGALGATASYAPGDTPGIASGTMQTGATITQSTAANAPETSIAKPFFTFTTPEGFAVPH</sequence>
<organism evidence="2 3">
    <name type="scientific">Mycolicibacterium goodii</name>
    <name type="common">Mycobacterium goodii</name>
    <dbReference type="NCBI Taxonomy" id="134601"/>
    <lineage>
        <taxon>Bacteria</taxon>
        <taxon>Bacillati</taxon>
        <taxon>Actinomycetota</taxon>
        <taxon>Actinomycetes</taxon>
        <taxon>Mycobacteriales</taxon>
        <taxon>Mycobacteriaceae</taxon>
        <taxon>Mycolicibacterium</taxon>
    </lineage>
</organism>
<keyword evidence="1" id="KW-0732">Signal</keyword>
<accession>A0A0K0X6Y2</accession>
<evidence type="ECO:0000313" key="3">
    <source>
        <dbReference type="Proteomes" id="UP000062255"/>
    </source>
</evidence>
<dbReference type="Proteomes" id="UP000062255">
    <property type="component" value="Chromosome"/>
</dbReference>
<dbReference type="STRING" id="134601.AFA91_15660"/>
<protein>
    <submittedName>
        <fullName evidence="2">Uncharacterized protein</fullName>
    </submittedName>
</protein>
<name>A0A0K0X6Y2_MYCGD</name>
<evidence type="ECO:0000256" key="1">
    <source>
        <dbReference type="SAM" id="SignalP"/>
    </source>
</evidence>
<proteinExistence type="predicted"/>
<dbReference type="KEGG" id="mgo:AFA91_15660"/>
<reference evidence="2 3" key="1">
    <citation type="submission" date="2015-07" db="EMBL/GenBank/DDBJ databases">
        <title>Complete genome sequence of Mycobacterium goodii X7B, a facultative thermophilic biodesulfurizing bacterium.</title>
        <authorList>
            <person name="Yu B."/>
            <person name="Li F."/>
            <person name="Xu P."/>
        </authorList>
    </citation>
    <scope>NUCLEOTIDE SEQUENCE [LARGE SCALE GENOMIC DNA]</scope>
    <source>
        <strain evidence="2 3">X7B</strain>
    </source>
</reference>
<feature type="signal peptide" evidence="1">
    <location>
        <begin position="1"/>
        <end position="40"/>
    </location>
</feature>
<gene>
    <name evidence="2" type="ORF">AFA91_15660</name>
</gene>
<dbReference type="EMBL" id="CP012150">
    <property type="protein sequence ID" value="AKS33103.1"/>
    <property type="molecule type" value="Genomic_DNA"/>
</dbReference>
<dbReference type="AlphaFoldDB" id="A0A0K0X6Y2"/>
<dbReference type="OrthoDB" id="4641765at2"/>
<dbReference type="RefSeq" id="WP_049745540.1">
    <property type="nucleotide sequence ID" value="NZ_CP012150.1"/>
</dbReference>